<protein>
    <recommendedName>
        <fullName evidence="1">non-specific serine/threonine protein kinase</fullName>
        <ecNumber evidence="1">2.7.11.1</ecNumber>
    </recommendedName>
</protein>
<keyword evidence="11" id="KW-0812">Transmembrane</keyword>
<evidence type="ECO:0000256" key="3">
    <source>
        <dbReference type="ARBA" id="ARBA00022679"/>
    </source>
</evidence>
<name>A0A934U482_9FIRM</name>
<dbReference type="Proteomes" id="UP000633365">
    <property type="component" value="Unassembled WGS sequence"/>
</dbReference>
<evidence type="ECO:0000256" key="5">
    <source>
        <dbReference type="ARBA" id="ARBA00022777"/>
    </source>
</evidence>
<evidence type="ECO:0000259" key="13">
    <source>
        <dbReference type="PROSITE" id="PS51178"/>
    </source>
</evidence>
<dbReference type="GO" id="GO:0004674">
    <property type="term" value="F:protein serine/threonine kinase activity"/>
    <property type="evidence" value="ECO:0007669"/>
    <property type="project" value="UniProtKB-KW"/>
</dbReference>
<keyword evidence="11" id="KW-0472">Membrane</keyword>
<evidence type="ECO:0000256" key="4">
    <source>
        <dbReference type="ARBA" id="ARBA00022741"/>
    </source>
</evidence>
<dbReference type="CDD" id="cd06577">
    <property type="entry name" value="PASTA_pknB"/>
    <property type="match status" value="1"/>
</dbReference>
<comment type="catalytic activity">
    <reaction evidence="8">
        <text>L-seryl-[protein] + ATP = O-phospho-L-seryl-[protein] + ADP + H(+)</text>
        <dbReference type="Rhea" id="RHEA:17989"/>
        <dbReference type="Rhea" id="RHEA-COMP:9863"/>
        <dbReference type="Rhea" id="RHEA-COMP:11604"/>
        <dbReference type="ChEBI" id="CHEBI:15378"/>
        <dbReference type="ChEBI" id="CHEBI:29999"/>
        <dbReference type="ChEBI" id="CHEBI:30616"/>
        <dbReference type="ChEBI" id="CHEBI:83421"/>
        <dbReference type="ChEBI" id="CHEBI:456216"/>
        <dbReference type="EC" id="2.7.11.1"/>
    </reaction>
</comment>
<evidence type="ECO:0000256" key="1">
    <source>
        <dbReference type="ARBA" id="ARBA00012513"/>
    </source>
</evidence>
<dbReference type="EC" id="2.7.11.1" evidence="1"/>
<dbReference type="Gene3D" id="3.30.200.20">
    <property type="entry name" value="Phosphorylase Kinase, domain 1"/>
    <property type="match status" value="1"/>
</dbReference>
<dbReference type="Gene3D" id="2.30.30.40">
    <property type="entry name" value="SH3 Domains"/>
    <property type="match status" value="1"/>
</dbReference>
<comment type="catalytic activity">
    <reaction evidence="7">
        <text>L-threonyl-[protein] + ATP = O-phospho-L-threonyl-[protein] + ADP + H(+)</text>
        <dbReference type="Rhea" id="RHEA:46608"/>
        <dbReference type="Rhea" id="RHEA-COMP:11060"/>
        <dbReference type="Rhea" id="RHEA-COMP:11605"/>
        <dbReference type="ChEBI" id="CHEBI:15378"/>
        <dbReference type="ChEBI" id="CHEBI:30013"/>
        <dbReference type="ChEBI" id="CHEBI:30616"/>
        <dbReference type="ChEBI" id="CHEBI:61977"/>
        <dbReference type="ChEBI" id="CHEBI:456216"/>
        <dbReference type="EC" id="2.7.11.1"/>
    </reaction>
</comment>
<dbReference type="Gene3D" id="1.10.510.10">
    <property type="entry name" value="Transferase(Phosphotransferase) domain 1"/>
    <property type="match status" value="1"/>
</dbReference>
<feature type="compositionally biased region" description="Polar residues" evidence="10">
    <location>
        <begin position="491"/>
        <end position="512"/>
    </location>
</feature>
<dbReference type="InterPro" id="IPR011009">
    <property type="entry name" value="Kinase-like_dom_sf"/>
</dbReference>
<dbReference type="PROSITE" id="PS50011">
    <property type="entry name" value="PROTEIN_KINASE_DOM"/>
    <property type="match status" value="1"/>
</dbReference>
<dbReference type="EMBL" id="JAEQMG010000048">
    <property type="protein sequence ID" value="MBK6088299.1"/>
    <property type="molecule type" value="Genomic_DNA"/>
</dbReference>
<feature type="region of interest" description="Disordered" evidence="10">
    <location>
        <begin position="344"/>
        <end position="378"/>
    </location>
</feature>
<evidence type="ECO:0000313" key="14">
    <source>
        <dbReference type="EMBL" id="MBK6088299.1"/>
    </source>
</evidence>
<feature type="compositionally biased region" description="Basic and acidic residues" evidence="10">
    <location>
        <begin position="350"/>
        <end position="361"/>
    </location>
</feature>
<evidence type="ECO:0000256" key="7">
    <source>
        <dbReference type="ARBA" id="ARBA00047899"/>
    </source>
</evidence>
<reference evidence="14" key="1">
    <citation type="submission" date="2021-01" db="EMBL/GenBank/DDBJ databases">
        <title>Genome public.</title>
        <authorList>
            <person name="Liu C."/>
            <person name="Sun Q."/>
        </authorList>
    </citation>
    <scope>NUCLEOTIDE SEQUENCE</scope>
    <source>
        <strain evidence="14">M6</strain>
    </source>
</reference>
<evidence type="ECO:0000256" key="9">
    <source>
        <dbReference type="PROSITE-ProRule" id="PRU10141"/>
    </source>
</evidence>
<dbReference type="PROSITE" id="PS00107">
    <property type="entry name" value="PROTEIN_KINASE_ATP"/>
    <property type="match status" value="1"/>
</dbReference>
<keyword evidence="5 14" id="KW-0418">Kinase</keyword>
<accession>A0A934U482</accession>
<evidence type="ECO:0000259" key="12">
    <source>
        <dbReference type="PROSITE" id="PS50011"/>
    </source>
</evidence>
<dbReference type="InterPro" id="IPR008266">
    <property type="entry name" value="Tyr_kinase_AS"/>
</dbReference>
<keyword evidence="3" id="KW-0808">Transferase</keyword>
<dbReference type="Pfam" id="PF03793">
    <property type="entry name" value="PASTA"/>
    <property type="match status" value="1"/>
</dbReference>
<evidence type="ECO:0000256" key="8">
    <source>
        <dbReference type="ARBA" id="ARBA00048679"/>
    </source>
</evidence>
<dbReference type="PROSITE" id="PS51178">
    <property type="entry name" value="PASTA"/>
    <property type="match status" value="1"/>
</dbReference>
<gene>
    <name evidence="14" type="ORF">JKK62_06450</name>
</gene>
<keyword evidence="15" id="KW-1185">Reference proteome</keyword>
<evidence type="ECO:0000256" key="10">
    <source>
        <dbReference type="SAM" id="MobiDB-lite"/>
    </source>
</evidence>
<dbReference type="PANTHER" id="PTHR24361:SF433">
    <property type="entry name" value="PROTEIN KINASE DOMAIN-CONTAINING PROTEIN"/>
    <property type="match status" value="1"/>
</dbReference>
<dbReference type="GO" id="GO:0005737">
    <property type="term" value="C:cytoplasm"/>
    <property type="evidence" value="ECO:0007669"/>
    <property type="project" value="TreeGrafter"/>
</dbReference>
<dbReference type="PROSITE" id="PS00109">
    <property type="entry name" value="PROTEIN_KINASE_TYR"/>
    <property type="match status" value="1"/>
</dbReference>
<dbReference type="PANTHER" id="PTHR24361">
    <property type="entry name" value="MITOGEN-ACTIVATED KINASE KINASE KINASE"/>
    <property type="match status" value="1"/>
</dbReference>
<organism evidence="14 15">
    <name type="scientific">Ruminococcus difficilis</name>
    <dbReference type="NCBI Taxonomy" id="2763069"/>
    <lineage>
        <taxon>Bacteria</taxon>
        <taxon>Bacillati</taxon>
        <taxon>Bacillota</taxon>
        <taxon>Clostridia</taxon>
        <taxon>Eubacteriales</taxon>
        <taxon>Oscillospiraceae</taxon>
        <taxon>Ruminococcus</taxon>
    </lineage>
</organism>
<feature type="compositionally biased region" description="Basic and acidic residues" evidence="10">
    <location>
        <begin position="369"/>
        <end position="378"/>
    </location>
</feature>
<dbReference type="RefSeq" id="WP_201427198.1">
    <property type="nucleotide sequence ID" value="NZ_JAEQMG010000048.1"/>
</dbReference>
<feature type="domain" description="PASTA" evidence="13">
    <location>
        <begin position="422"/>
        <end position="488"/>
    </location>
</feature>
<comment type="caution">
    <text evidence="14">The sequence shown here is derived from an EMBL/GenBank/DDBJ whole genome shotgun (WGS) entry which is preliminary data.</text>
</comment>
<dbReference type="GO" id="GO:0005524">
    <property type="term" value="F:ATP binding"/>
    <property type="evidence" value="ECO:0007669"/>
    <property type="project" value="UniProtKB-UniRule"/>
</dbReference>
<keyword evidence="4 9" id="KW-0547">Nucleotide-binding</keyword>
<evidence type="ECO:0000256" key="2">
    <source>
        <dbReference type="ARBA" id="ARBA00022527"/>
    </source>
</evidence>
<dbReference type="SUPFAM" id="SSF56112">
    <property type="entry name" value="Protein kinase-like (PK-like)"/>
    <property type="match status" value="1"/>
</dbReference>
<dbReference type="InterPro" id="IPR005543">
    <property type="entry name" value="PASTA_dom"/>
</dbReference>
<sequence>MYCYHCMTKLEEGARQCSHCGQSTEVQVVPHHLRQGTILNNKYLVGDAIGEGGFGITYVGFDLNLELKIAIKEFYPNGYANRNNTLGNNVTLNYQHEGEYFKNGKEQFLREAQNIAKFSKEDGVVDVRDYFTENNTAYIIMEYLEGDTLAAYLKKHGRMEAQAVFQLMLPVMHALDKMHNTGIIHRDISPDNIMFTEDHSVRLMDFGSARYFTESEKKTMSVMLKPGYAPYEQYSSKGDQGPWTDVYGLCATMYKCITGNTPVDSLLRCKSDTLKKPSQMGVGISPALEAVLMYGLAVFPEQRCRSMKELIGYTERAFSSGNDIPPRMADDTIYRTAAADDIPTTSRPRRAYDYAPPRRDYPYSAPKNTYREPPREQPRKSYSGLIALFVTLTLIVIGAVVVFLLFGQQWFASGDSTSVSQSGDTVVVSDVSGKLLSDATSELEGKGLVVATRKELSDDVAEGYVIRQSVNAGRELNKGDTVLLYVASAPSGNDTDSASNEDNSNDAGNDTSDPPPAYASQGVLYNTLCKEYVTLRSSASMKASEITRIPKYAAVDLIAYVQDSDFMKVGYNGKIGYVMEAFFTAESTANGRYVKYCIARQQANLRSKPGSDNNNNIASIYTDSPVCCTGRSEDVNDQRYLEVIYRGQTGWVLDAVFSDTMDGHTYKGD</sequence>
<keyword evidence="11" id="KW-1133">Transmembrane helix</keyword>
<dbReference type="CDD" id="cd14014">
    <property type="entry name" value="STKc_PknB_like"/>
    <property type="match status" value="1"/>
</dbReference>
<evidence type="ECO:0000256" key="6">
    <source>
        <dbReference type="ARBA" id="ARBA00022840"/>
    </source>
</evidence>
<proteinExistence type="predicted"/>
<dbReference type="Pfam" id="PF00069">
    <property type="entry name" value="Pkinase"/>
    <property type="match status" value="1"/>
</dbReference>
<dbReference type="InterPro" id="IPR053235">
    <property type="entry name" value="Ser_Thr_kinase"/>
</dbReference>
<dbReference type="Gene3D" id="3.30.10.20">
    <property type="match status" value="1"/>
</dbReference>
<keyword evidence="2 14" id="KW-0723">Serine/threonine-protein kinase</keyword>
<dbReference type="AlphaFoldDB" id="A0A934U482"/>
<feature type="transmembrane region" description="Helical" evidence="11">
    <location>
        <begin position="385"/>
        <end position="406"/>
    </location>
</feature>
<feature type="domain" description="Protein kinase" evidence="12">
    <location>
        <begin position="43"/>
        <end position="318"/>
    </location>
</feature>
<dbReference type="InterPro" id="IPR017441">
    <property type="entry name" value="Protein_kinase_ATP_BS"/>
</dbReference>
<evidence type="ECO:0000256" key="11">
    <source>
        <dbReference type="SAM" id="Phobius"/>
    </source>
</evidence>
<evidence type="ECO:0000313" key="15">
    <source>
        <dbReference type="Proteomes" id="UP000633365"/>
    </source>
</evidence>
<dbReference type="InterPro" id="IPR000719">
    <property type="entry name" value="Prot_kinase_dom"/>
</dbReference>
<feature type="binding site" evidence="9">
    <location>
        <position position="72"/>
    </location>
    <ligand>
        <name>ATP</name>
        <dbReference type="ChEBI" id="CHEBI:30616"/>
    </ligand>
</feature>
<dbReference type="SMART" id="SM00740">
    <property type="entry name" value="PASTA"/>
    <property type="match status" value="1"/>
</dbReference>
<keyword evidence="6 9" id="KW-0067">ATP-binding</keyword>
<feature type="region of interest" description="Disordered" evidence="10">
    <location>
        <begin position="491"/>
        <end position="517"/>
    </location>
</feature>